<evidence type="ECO:0000313" key="2">
    <source>
        <dbReference type="EMBL" id="KAJ8603596.1"/>
    </source>
</evidence>
<dbReference type="Proteomes" id="UP001230188">
    <property type="component" value="Unassembled WGS sequence"/>
</dbReference>
<dbReference type="EMBL" id="JAQMWT010000348">
    <property type="protein sequence ID" value="KAJ8603596.1"/>
    <property type="molecule type" value="Genomic_DNA"/>
</dbReference>
<sequence>SKSQLHGWVAGSEITTLGLAKALRRRSDVQHVEIFAPFAYGGLAKRQWDILLIEGYSGPATRVIREVRRANGLARVLHWCLDTYPALRAVAALPVDGFITNSRLLASRGFEKAAEILGETASPWYAVADALPRAFVALGVDPELRSDQPPFFFFEPGLVVYLGQPSPTKRILVPALLRISEVPGVRLEIYGTAWDRVDTPLRRYWRGPLPSDQIFSLYARAAVVIGTTESAQRRLGMVNNRVFEAIATARAFVAVEEAIDDELERILGGDAIATTPETAAAAVARALNSSSCSSWGPRSAVDDVHSYARRADTILNFARRTTPRRERIVAIYDSRDKDLEWWFAYVPALSRLGVTFVDGRNTPPEAAWCVGAALVISRGEIAKNFPCETASGGRGEPRDLPKLLLGDSCDPAFDVVVRYAPRYSNNPCAALHPNARTVLGLDLDALRPPPESGRRREKLGPTFFDPPRPEALPDLLWTVAQVEATTPFTLLAALAAGAVATVFNNTDLADLLADATSGGEPHFRAAYSLDVLIADLRDAVDAALDPPRAAAAVAIIEPTNAIPCATTNNERRVVCRFETIVALTAFVTPDDGVWCVRVNGVELACQGDTKDVLDTSFEYVLLCSEPRTHPW</sequence>
<reference evidence="2" key="1">
    <citation type="submission" date="2023-01" db="EMBL/GenBank/DDBJ databases">
        <title>Metagenome sequencing of chrysophaentin producing Chrysophaeum taylorii.</title>
        <authorList>
            <person name="Davison J."/>
            <person name="Bewley C."/>
        </authorList>
    </citation>
    <scope>NUCLEOTIDE SEQUENCE</scope>
    <source>
        <strain evidence="2">NIES-1699</strain>
    </source>
</reference>
<feature type="domain" description="Spore protein YkvP/CgeB glycosyl transferase-like" evidence="1">
    <location>
        <begin position="178"/>
        <end position="315"/>
    </location>
</feature>
<feature type="non-terminal residue" evidence="2">
    <location>
        <position position="631"/>
    </location>
</feature>
<comment type="caution">
    <text evidence="2">The sequence shown here is derived from an EMBL/GenBank/DDBJ whole genome shotgun (WGS) entry which is preliminary data.</text>
</comment>
<dbReference type="AlphaFoldDB" id="A0AAD7XM07"/>
<evidence type="ECO:0000313" key="3">
    <source>
        <dbReference type="Proteomes" id="UP001230188"/>
    </source>
</evidence>
<name>A0AAD7XM07_9STRA</name>
<dbReference type="InterPro" id="IPR055259">
    <property type="entry name" value="YkvP/CgeB_Glyco_trans-like"/>
</dbReference>
<organism evidence="2 3">
    <name type="scientific">Chrysophaeum taylorii</name>
    <dbReference type="NCBI Taxonomy" id="2483200"/>
    <lineage>
        <taxon>Eukaryota</taxon>
        <taxon>Sar</taxon>
        <taxon>Stramenopiles</taxon>
        <taxon>Ochrophyta</taxon>
        <taxon>Pelagophyceae</taxon>
        <taxon>Pelagomonadales</taxon>
        <taxon>Pelagomonadaceae</taxon>
        <taxon>Chrysophaeum</taxon>
    </lineage>
</organism>
<feature type="non-terminal residue" evidence="2">
    <location>
        <position position="1"/>
    </location>
</feature>
<keyword evidence="3" id="KW-1185">Reference proteome</keyword>
<accession>A0AAD7XM07</accession>
<dbReference type="Pfam" id="PF13524">
    <property type="entry name" value="Glyco_trans_1_2"/>
    <property type="match status" value="1"/>
</dbReference>
<evidence type="ECO:0000259" key="1">
    <source>
        <dbReference type="Pfam" id="PF13524"/>
    </source>
</evidence>
<protein>
    <recommendedName>
        <fullName evidence="1">Spore protein YkvP/CgeB glycosyl transferase-like domain-containing protein</fullName>
    </recommendedName>
</protein>
<proteinExistence type="predicted"/>
<gene>
    <name evidence="2" type="ORF">CTAYLR_004850</name>
</gene>